<dbReference type="AlphaFoldDB" id="A0A9W9YQ64"/>
<evidence type="ECO:0000313" key="2">
    <source>
        <dbReference type="EMBL" id="KAJ7357688.1"/>
    </source>
</evidence>
<organism evidence="2 3">
    <name type="scientific">Desmophyllum pertusum</name>
    <dbReference type="NCBI Taxonomy" id="174260"/>
    <lineage>
        <taxon>Eukaryota</taxon>
        <taxon>Metazoa</taxon>
        <taxon>Cnidaria</taxon>
        <taxon>Anthozoa</taxon>
        <taxon>Hexacorallia</taxon>
        <taxon>Scleractinia</taxon>
        <taxon>Caryophylliina</taxon>
        <taxon>Caryophylliidae</taxon>
        <taxon>Desmophyllum</taxon>
    </lineage>
</organism>
<dbReference type="EMBL" id="MU827319">
    <property type="protein sequence ID" value="KAJ7357688.1"/>
    <property type="molecule type" value="Genomic_DNA"/>
</dbReference>
<keyword evidence="3" id="KW-1185">Reference proteome</keyword>
<feature type="compositionally biased region" description="Low complexity" evidence="1">
    <location>
        <begin position="9"/>
        <end position="20"/>
    </location>
</feature>
<evidence type="ECO:0000313" key="3">
    <source>
        <dbReference type="Proteomes" id="UP001163046"/>
    </source>
</evidence>
<dbReference type="Proteomes" id="UP001163046">
    <property type="component" value="Unassembled WGS sequence"/>
</dbReference>
<comment type="caution">
    <text evidence="2">The sequence shown here is derived from an EMBL/GenBank/DDBJ whole genome shotgun (WGS) entry which is preliminary data.</text>
</comment>
<evidence type="ECO:0000256" key="1">
    <source>
        <dbReference type="SAM" id="MobiDB-lite"/>
    </source>
</evidence>
<protein>
    <submittedName>
        <fullName evidence="2">Uncharacterized protein</fullName>
    </submittedName>
</protein>
<sequence>MTENYPNFSASRKSPLSSSSVENEVRIGEQRERKPSKVRFETEPVNIDLSETQNARESATSCTAELLKENFQPEESYSECGNISTVTVKGQKKAPVVINVKKGETKNQCPQQ</sequence>
<feature type="compositionally biased region" description="Basic and acidic residues" evidence="1">
    <location>
        <begin position="23"/>
        <end position="38"/>
    </location>
</feature>
<proteinExistence type="predicted"/>
<gene>
    <name evidence="2" type="ORF">OS493_023821</name>
</gene>
<name>A0A9W9YQ64_9CNID</name>
<accession>A0A9W9YQ64</accession>
<feature type="region of interest" description="Disordered" evidence="1">
    <location>
        <begin position="1"/>
        <end position="38"/>
    </location>
</feature>
<reference evidence="2" key="1">
    <citation type="submission" date="2023-01" db="EMBL/GenBank/DDBJ databases">
        <title>Genome assembly of the deep-sea coral Lophelia pertusa.</title>
        <authorList>
            <person name="Herrera S."/>
            <person name="Cordes E."/>
        </authorList>
    </citation>
    <scope>NUCLEOTIDE SEQUENCE</scope>
    <source>
        <strain evidence="2">USNM1676648</strain>
        <tissue evidence="2">Polyp</tissue>
    </source>
</reference>